<organism evidence="1 2">
    <name type="scientific">Aspergillus bertholletiae</name>
    <dbReference type="NCBI Taxonomy" id="1226010"/>
    <lineage>
        <taxon>Eukaryota</taxon>
        <taxon>Fungi</taxon>
        <taxon>Dikarya</taxon>
        <taxon>Ascomycota</taxon>
        <taxon>Pezizomycotina</taxon>
        <taxon>Eurotiomycetes</taxon>
        <taxon>Eurotiomycetidae</taxon>
        <taxon>Eurotiales</taxon>
        <taxon>Aspergillaceae</taxon>
        <taxon>Aspergillus</taxon>
        <taxon>Aspergillus subgen. Circumdati</taxon>
    </lineage>
</organism>
<sequence>MPLGVSLPGCFPRLWPCGFVGGSSFRIGTGLTLENSRCAHLNLHCLATGMIFSHLVWTAIQEWVLYHLVVW</sequence>
<gene>
    <name evidence="1" type="ORF">BDV26DRAFT_268736</name>
</gene>
<dbReference type="AlphaFoldDB" id="A0A5N7AYR3"/>
<name>A0A5N7AYR3_9EURO</name>
<keyword evidence="2" id="KW-1185">Reference proteome</keyword>
<dbReference type="Proteomes" id="UP000326198">
    <property type="component" value="Unassembled WGS sequence"/>
</dbReference>
<protein>
    <submittedName>
        <fullName evidence="1">Uncharacterized protein</fullName>
    </submittedName>
</protein>
<proteinExistence type="predicted"/>
<reference evidence="1 2" key="1">
    <citation type="submission" date="2019-04" db="EMBL/GenBank/DDBJ databases">
        <title>Friends and foes A comparative genomics studyof 23 Aspergillus species from section Flavi.</title>
        <authorList>
            <consortium name="DOE Joint Genome Institute"/>
            <person name="Kjaerbolling I."/>
            <person name="Vesth T."/>
            <person name="Frisvad J.C."/>
            <person name="Nybo J.L."/>
            <person name="Theobald S."/>
            <person name="Kildgaard S."/>
            <person name="Isbrandt T."/>
            <person name="Kuo A."/>
            <person name="Sato A."/>
            <person name="Lyhne E.K."/>
            <person name="Kogle M.E."/>
            <person name="Wiebenga A."/>
            <person name="Kun R.S."/>
            <person name="Lubbers R.J."/>
            <person name="Makela M.R."/>
            <person name="Barry K."/>
            <person name="Chovatia M."/>
            <person name="Clum A."/>
            <person name="Daum C."/>
            <person name="Haridas S."/>
            <person name="He G."/>
            <person name="LaButti K."/>
            <person name="Lipzen A."/>
            <person name="Mondo S."/>
            <person name="Riley R."/>
            <person name="Salamov A."/>
            <person name="Simmons B.A."/>
            <person name="Magnuson J.K."/>
            <person name="Henrissat B."/>
            <person name="Mortensen U.H."/>
            <person name="Larsen T.O."/>
            <person name="Devries R.P."/>
            <person name="Grigoriev I.V."/>
            <person name="Machida M."/>
            <person name="Baker S.E."/>
            <person name="Andersen M.R."/>
        </authorList>
    </citation>
    <scope>NUCLEOTIDE SEQUENCE [LARGE SCALE GENOMIC DNA]</scope>
    <source>
        <strain evidence="1 2">IBT 29228</strain>
    </source>
</reference>
<dbReference type="EMBL" id="ML736270">
    <property type="protein sequence ID" value="KAE8374995.1"/>
    <property type="molecule type" value="Genomic_DNA"/>
</dbReference>
<evidence type="ECO:0000313" key="1">
    <source>
        <dbReference type="EMBL" id="KAE8374995.1"/>
    </source>
</evidence>
<evidence type="ECO:0000313" key="2">
    <source>
        <dbReference type="Proteomes" id="UP000326198"/>
    </source>
</evidence>
<accession>A0A5N7AYR3</accession>